<organism evidence="2 3">
    <name type="scientific">Calidithermus roseus</name>
    <dbReference type="NCBI Taxonomy" id="1644118"/>
    <lineage>
        <taxon>Bacteria</taxon>
        <taxon>Thermotogati</taxon>
        <taxon>Deinococcota</taxon>
        <taxon>Deinococci</taxon>
        <taxon>Thermales</taxon>
        <taxon>Thermaceae</taxon>
        <taxon>Calidithermus</taxon>
    </lineage>
</organism>
<dbReference type="EMBL" id="QWLA01000092">
    <property type="protein sequence ID" value="RIH82830.1"/>
    <property type="molecule type" value="Genomic_DNA"/>
</dbReference>
<reference evidence="2 3" key="1">
    <citation type="submission" date="2018-08" db="EMBL/GenBank/DDBJ databases">
        <title>Meiothermus roseus NBRC 110900 genome sequencing project.</title>
        <authorList>
            <person name="Da Costa M.S."/>
            <person name="Albuquerque L."/>
            <person name="Raposo P."/>
            <person name="Froufe H.J.C."/>
            <person name="Barroso C.S."/>
            <person name="Egas C."/>
        </authorList>
    </citation>
    <scope>NUCLEOTIDE SEQUENCE [LARGE SCALE GENOMIC DNA]</scope>
    <source>
        <strain evidence="2 3">NBRC 110900</strain>
    </source>
</reference>
<feature type="signal peptide" evidence="1">
    <location>
        <begin position="1"/>
        <end position="19"/>
    </location>
</feature>
<dbReference type="AlphaFoldDB" id="A0A399EHW8"/>
<accession>A0A399EHW8</accession>
<dbReference type="PROSITE" id="PS51257">
    <property type="entry name" value="PROKAR_LIPOPROTEIN"/>
    <property type="match status" value="1"/>
</dbReference>
<evidence type="ECO:0000313" key="3">
    <source>
        <dbReference type="Proteomes" id="UP000265341"/>
    </source>
</evidence>
<evidence type="ECO:0008006" key="4">
    <source>
        <dbReference type="Google" id="ProtNLM"/>
    </source>
</evidence>
<dbReference type="RefSeq" id="WP_147371690.1">
    <property type="nucleotide sequence ID" value="NZ_QWLA01000092.1"/>
</dbReference>
<gene>
    <name evidence="2" type="ORF">Mrose_03252</name>
</gene>
<evidence type="ECO:0000256" key="1">
    <source>
        <dbReference type="SAM" id="SignalP"/>
    </source>
</evidence>
<evidence type="ECO:0000313" key="2">
    <source>
        <dbReference type="EMBL" id="RIH82830.1"/>
    </source>
</evidence>
<dbReference type="OrthoDB" id="32036at2"/>
<comment type="caution">
    <text evidence="2">The sequence shown here is derived from an EMBL/GenBank/DDBJ whole genome shotgun (WGS) entry which is preliminary data.</text>
</comment>
<keyword evidence="3" id="KW-1185">Reference proteome</keyword>
<protein>
    <recommendedName>
        <fullName evidence="4">Lipoprotein</fullName>
    </recommendedName>
</protein>
<proteinExistence type="predicted"/>
<feature type="chain" id="PRO_5017430730" description="Lipoprotein" evidence="1">
    <location>
        <begin position="20"/>
        <end position="248"/>
    </location>
</feature>
<keyword evidence="1" id="KW-0732">Signal</keyword>
<name>A0A399EHW8_9DEIN</name>
<sequence>MRLALSLLLLSLLGCVPQAGGGQAPAADQTLLLSNGLIQGRTVRLRGLEFSLPGVPLVAATSGNRLYAGFPFQLLVYEQGQLENSLPLSSSPRFIKGWPGVVVGLEEGVYTPGRGLLRLREKALDALAVGDQIYWVDGKAFFGGSSLLSEGAYRLVAGDERRVMALTATSAFIYPGGRSIGLPEEPLAAVVVEDLYMLGKRGLYRISASGLQVAFQPGDYSAIATDGETLSLLQDGRLVRFNLSLGGL</sequence>
<dbReference type="Proteomes" id="UP000265341">
    <property type="component" value="Unassembled WGS sequence"/>
</dbReference>